<evidence type="ECO:0000256" key="5">
    <source>
        <dbReference type="ARBA" id="ARBA00023277"/>
    </source>
</evidence>
<evidence type="ECO:0008006" key="11">
    <source>
        <dbReference type="Google" id="ProtNLM"/>
    </source>
</evidence>
<accession>A0A8J7KNG0</accession>
<dbReference type="InterPro" id="IPR009939">
    <property type="entry name" value="Chitosanase_fungal"/>
</dbReference>
<keyword evidence="3 8" id="KW-0732">Signal</keyword>
<dbReference type="GO" id="GO:0000272">
    <property type="term" value="P:polysaccharide catabolic process"/>
    <property type="evidence" value="ECO:0007669"/>
    <property type="project" value="UniProtKB-KW"/>
</dbReference>
<dbReference type="Pfam" id="PF07335">
    <property type="entry name" value="Glyco_hydro_75"/>
    <property type="match status" value="1"/>
</dbReference>
<dbReference type="GO" id="GO:0016977">
    <property type="term" value="F:chitosanase activity"/>
    <property type="evidence" value="ECO:0007669"/>
    <property type="project" value="InterPro"/>
</dbReference>
<evidence type="ECO:0000256" key="6">
    <source>
        <dbReference type="ARBA" id="ARBA00023295"/>
    </source>
</evidence>
<evidence type="ECO:0000256" key="7">
    <source>
        <dbReference type="ARBA" id="ARBA00023326"/>
    </source>
</evidence>
<dbReference type="PANTHER" id="PTHR42061:SF6">
    <property type="entry name" value="ENDO-CHITOSANASE"/>
    <property type="match status" value="1"/>
</dbReference>
<comment type="subcellular location">
    <subcellularLocation>
        <location evidence="1">Secreted</location>
    </subcellularLocation>
</comment>
<feature type="chain" id="PRO_5035306507" description="Secreted protein" evidence="8">
    <location>
        <begin position="29"/>
        <end position="225"/>
    </location>
</feature>
<keyword evidence="4" id="KW-0378">Hydrolase</keyword>
<keyword evidence="7" id="KW-0624">Polysaccharide degradation</keyword>
<keyword evidence="2" id="KW-0964">Secreted</keyword>
<comment type="caution">
    <text evidence="9">The sequence shown here is derived from an EMBL/GenBank/DDBJ whole genome shotgun (WGS) entry which is preliminary data.</text>
</comment>
<evidence type="ECO:0000313" key="9">
    <source>
        <dbReference type="EMBL" id="MBG6135207.1"/>
    </source>
</evidence>
<evidence type="ECO:0000256" key="3">
    <source>
        <dbReference type="ARBA" id="ARBA00022729"/>
    </source>
</evidence>
<dbReference type="RefSeq" id="WP_197002351.1">
    <property type="nucleotide sequence ID" value="NZ_BONS01000003.1"/>
</dbReference>
<dbReference type="PANTHER" id="PTHR42061">
    <property type="entry name" value="ENDO-CHITOSANASE"/>
    <property type="match status" value="1"/>
</dbReference>
<evidence type="ECO:0000256" key="2">
    <source>
        <dbReference type="ARBA" id="ARBA00022525"/>
    </source>
</evidence>
<evidence type="ECO:0000313" key="10">
    <source>
        <dbReference type="Proteomes" id="UP000622552"/>
    </source>
</evidence>
<name>A0A8J7KNG0_9ACTN</name>
<evidence type="ECO:0000256" key="4">
    <source>
        <dbReference type="ARBA" id="ARBA00022801"/>
    </source>
</evidence>
<keyword evidence="10" id="KW-1185">Reference proteome</keyword>
<evidence type="ECO:0000256" key="1">
    <source>
        <dbReference type="ARBA" id="ARBA00004613"/>
    </source>
</evidence>
<dbReference type="GO" id="GO:0005576">
    <property type="term" value="C:extracellular region"/>
    <property type="evidence" value="ECO:0007669"/>
    <property type="project" value="UniProtKB-SubCell"/>
</dbReference>
<protein>
    <recommendedName>
        <fullName evidence="11">Secreted protein</fullName>
    </recommendedName>
</protein>
<gene>
    <name evidence="9" type="ORF">IW245_001401</name>
</gene>
<sequence>MRRPGLAAFTLAAVTVPLLTVPATTASAGTLAGPTAAQLLARAGQGCTVVSHGKYATDDDTSSTVNICKAGSAFVWKADLDVDCDGVQTSHCNHSTDPWYQDQTSFQTSKGKSFTADVTHYFVIPLPSSRFSYKSNGIKPGSVAAVIYNNKVVYAVFADEGPSNIIGEASYATAQALGINPDPANGGVDSGVTYIVFPGQVPSPVETNSVIDSKGAAAANAFVNS</sequence>
<keyword evidence="6" id="KW-0326">Glycosidase</keyword>
<reference evidence="9" key="1">
    <citation type="submission" date="2020-11" db="EMBL/GenBank/DDBJ databases">
        <title>Sequencing the genomes of 1000 actinobacteria strains.</title>
        <authorList>
            <person name="Klenk H.-P."/>
        </authorList>
    </citation>
    <scope>NUCLEOTIDE SEQUENCE</scope>
    <source>
        <strain evidence="9">DSM 45356</strain>
    </source>
</reference>
<dbReference type="Proteomes" id="UP000622552">
    <property type="component" value="Unassembled WGS sequence"/>
</dbReference>
<feature type="signal peptide" evidence="8">
    <location>
        <begin position="1"/>
        <end position="28"/>
    </location>
</feature>
<dbReference type="EMBL" id="JADOUF010000001">
    <property type="protein sequence ID" value="MBG6135207.1"/>
    <property type="molecule type" value="Genomic_DNA"/>
</dbReference>
<evidence type="ECO:0000256" key="8">
    <source>
        <dbReference type="SAM" id="SignalP"/>
    </source>
</evidence>
<organism evidence="9 10">
    <name type="scientific">Longispora fulva</name>
    <dbReference type="NCBI Taxonomy" id="619741"/>
    <lineage>
        <taxon>Bacteria</taxon>
        <taxon>Bacillati</taxon>
        <taxon>Actinomycetota</taxon>
        <taxon>Actinomycetes</taxon>
        <taxon>Micromonosporales</taxon>
        <taxon>Micromonosporaceae</taxon>
        <taxon>Longispora</taxon>
    </lineage>
</organism>
<keyword evidence="5" id="KW-0119">Carbohydrate metabolism</keyword>
<dbReference type="AlphaFoldDB" id="A0A8J7KNG0"/>
<proteinExistence type="predicted"/>